<protein>
    <submittedName>
        <fullName evidence="1">Uncharacterized protein</fullName>
    </submittedName>
</protein>
<evidence type="ECO:0000313" key="1">
    <source>
        <dbReference type="EMBL" id="RPB06977.1"/>
    </source>
</evidence>
<evidence type="ECO:0000313" key="2">
    <source>
        <dbReference type="Proteomes" id="UP000277580"/>
    </source>
</evidence>
<reference evidence="1 2" key="1">
    <citation type="journal article" date="2018" name="Nat. Ecol. Evol.">
        <title>Pezizomycetes genomes reveal the molecular basis of ectomycorrhizal truffle lifestyle.</title>
        <authorList>
            <person name="Murat C."/>
            <person name="Payen T."/>
            <person name="Noel B."/>
            <person name="Kuo A."/>
            <person name="Morin E."/>
            <person name="Chen J."/>
            <person name="Kohler A."/>
            <person name="Krizsan K."/>
            <person name="Balestrini R."/>
            <person name="Da Silva C."/>
            <person name="Montanini B."/>
            <person name="Hainaut M."/>
            <person name="Levati E."/>
            <person name="Barry K.W."/>
            <person name="Belfiori B."/>
            <person name="Cichocki N."/>
            <person name="Clum A."/>
            <person name="Dockter R.B."/>
            <person name="Fauchery L."/>
            <person name="Guy J."/>
            <person name="Iotti M."/>
            <person name="Le Tacon F."/>
            <person name="Lindquist E.A."/>
            <person name="Lipzen A."/>
            <person name="Malagnac F."/>
            <person name="Mello A."/>
            <person name="Molinier V."/>
            <person name="Miyauchi S."/>
            <person name="Poulain J."/>
            <person name="Riccioni C."/>
            <person name="Rubini A."/>
            <person name="Sitrit Y."/>
            <person name="Splivallo R."/>
            <person name="Traeger S."/>
            <person name="Wang M."/>
            <person name="Zifcakova L."/>
            <person name="Wipf D."/>
            <person name="Zambonelli A."/>
            <person name="Paolocci F."/>
            <person name="Nowrousian M."/>
            <person name="Ottonello S."/>
            <person name="Baldrian P."/>
            <person name="Spatafora J.W."/>
            <person name="Henrissat B."/>
            <person name="Nagy L.G."/>
            <person name="Aury J.M."/>
            <person name="Wincker P."/>
            <person name="Grigoriev I.V."/>
            <person name="Bonfante P."/>
            <person name="Martin F.M."/>
        </authorList>
    </citation>
    <scope>NUCLEOTIDE SEQUENCE [LARGE SCALE GENOMIC DNA]</scope>
    <source>
        <strain evidence="1 2">CCBAS932</strain>
    </source>
</reference>
<name>A0A3N4K8Y1_9PEZI</name>
<gene>
    <name evidence="1" type="ORF">P167DRAFT_609757</name>
</gene>
<dbReference type="EMBL" id="ML119202">
    <property type="protein sequence ID" value="RPB06977.1"/>
    <property type="molecule type" value="Genomic_DNA"/>
</dbReference>
<dbReference type="OrthoDB" id="10343383at2759"/>
<dbReference type="InParanoid" id="A0A3N4K8Y1"/>
<accession>A0A3N4K8Y1</accession>
<dbReference type="Proteomes" id="UP000277580">
    <property type="component" value="Unassembled WGS sequence"/>
</dbReference>
<dbReference type="AlphaFoldDB" id="A0A3N4K8Y1"/>
<keyword evidence="2" id="KW-1185">Reference proteome</keyword>
<sequence>MSIIAPRLLLISTNTVRSHLGARITRTQTSRDHASYLDVPAGVRGLAFVTKREVGHRATPIVLHNMSRTAVPLATTHRPSFFMPVPLPKLETSPRSVAGSAMLGPRPAVIRVDTSMGATRPAVPVAPVKRPTFKDGSSSGKSIGGMGRVLGCFVGG</sequence>
<proteinExistence type="predicted"/>
<organism evidence="1 2">
    <name type="scientific">Morchella conica CCBAS932</name>
    <dbReference type="NCBI Taxonomy" id="1392247"/>
    <lineage>
        <taxon>Eukaryota</taxon>
        <taxon>Fungi</taxon>
        <taxon>Dikarya</taxon>
        <taxon>Ascomycota</taxon>
        <taxon>Pezizomycotina</taxon>
        <taxon>Pezizomycetes</taxon>
        <taxon>Pezizales</taxon>
        <taxon>Morchellaceae</taxon>
        <taxon>Morchella</taxon>
    </lineage>
</organism>